<dbReference type="EMBL" id="KB445795">
    <property type="protein sequence ID" value="EMD38026.1"/>
    <property type="molecule type" value="Genomic_DNA"/>
</dbReference>
<dbReference type="AlphaFoldDB" id="M2RGV2"/>
<accession>M2RGV2</accession>
<dbReference type="Proteomes" id="UP000016930">
    <property type="component" value="Unassembled WGS sequence"/>
</dbReference>
<dbReference type="PANTHER" id="PTHR33050">
    <property type="entry name" value="REVERSE TRANSCRIPTASE DOMAIN-CONTAINING PROTEIN"/>
    <property type="match status" value="1"/>
</dbReference>
<dbReference type="HOGENOM" id="CLU_006058_0_2_1"/>
<keyword evidence="2" id="KW-1185">Reference proteome</keyword>
<name>M2RGV2_CERS8</name>
<dbReference type="PANTHER" id="PTHR33050:SF7">
    <property type="entry name" value="RIBONUCLEASE H"/>
    <property type="match status" value="1"/>
</dbReference>
<organism evidence="1 2">
    <name type="scientific">Ceriporiopsis subvermispora (strain B)</name>
    <name type="common">White-rot fungus</name>
    <name type="synonym">Gelatoporia subvermispora</name>
    <dbReference type="NCBI Taxonomy" id="914234"/>
    <lineage>
        <taxon>Eukaryota</taxon>
        <taxon>Fungi</taxon>
        <taxon>Dikarya</taxon>
        <taxon>Basidiomycota</taxon>
        <taxon>Agaricomycotina</taxon>
        <taxon>Agaricomycetes</taxon>
        <taxon>Polyporales</taxon>
        <taxon>Gelatoporiaceae</taxon>
        <taxon>Gelatoporia</taxon>
    </lineage>
</organism>
<gene>
    <name evidence="1" type="ORF">CERSUDRAFT_113137</name>
</gene>
<dbReference type="OrthoDB" id="3248529at2759"/>
<protein>
    <recommendedName>
        <fullName evidence="3">Reverse transcriptase domain-containing protein</fullName>
    </recommendedName>
</protein>
<evidence type="ECO:0008006" key="3">
    <source>
        <dbReference type="Google" id="ProtNLM"/>
    </source>
</evidence>
<evidence type="ECO:0000313" key="1">
    <source>
        <dbReference type="EMBL" id="EMD38026.1"/>
    </source>
</evidence>
<dbReference type="InterPro" id="IPR052055">
    <property type="entry name" value="Hepadnavirus_pol/RT"/>
</dbReference>
<dbReference type="InterPro" id="IPR043502">
    <property type="entry name" value="DNA/RNA_pol_sf"/>
</dbReference>
<dbReference type="SUPFAM" id="SSF56672">
    <property type="entry name" value="DNA/RNA polymerases"/>
    <property type="match status" value="1"/>
</dbReference>
<sequence>MEIIPVNIRVSGQDLKLQRLHDREYRKDYKASDATAMFIVCAPRLSSEPSSKNVRAIPLKLRFARDPHFDAKVPEKQHERRIAALEDDTVTISVVQFSGPLKSEFNTTGWELYLREARVAFAWNRPRIRIRFRLSIGTWSMILPLLNAHWPKDLSVNETNRHALFLVTGSPLSSNFRPSLTVPKAPSSPRPRRTTALLSVDHAPVPSVPKAERDNEAVRATIHSHPDLFSITTPVKVKAFSGYLARHPNQRFVQSVCTALKEGFWPWADTQSGNPAYPAIWDEARSRRGPRSDAIAQFLRDQRDEEVKLGRFSKGFDKLLPGMYVMPVNARPKPEAGKFRMITDHSSGRYALNNMVAQDAIKDITALDDLAALFEALRQFKRKDPKARLVLWKSDVSQAYRRLPMAPEWQIKQVVKIDSQYHVDRCNCFGNKASMAVWMSFMSLVVWIAINVKKIDHFNYVDDVFGFQVQGKVEYYKPYKAYFPKNQARLLKLWDELGIPHDQKKQLHGSELTILGLSVDPNAMIVSLSPEGKESLEKEMSKFCDPEFRDRSRSLVECQQLIGRINWAFQVFPLLRPALNTLFAQMDGLEKPSDVLTLDARVAADFSWLLHHLSHLRGRRFDSDEWTTANLAKNDKLSQIAFVHASPPAVGVYFPWVHVGYFCDLSPAFVERDTVFWNTLAIWCAVHAACCRVPQHSIRRLSIYSDNTQALAIFRSLRSKPEYCHILKSGVDIMIKHDVDVRVEHVLEKENIVAEAISRRHVDLARMLDPRIEIKHLDPPRDALVCF</sequence>
<reference evidence="1 2" key="1">
    <citation type="journal article" date="2012" name="Proc. Natl. Acad. Sci. U.S.A.">
        <title>Comparative genomics of Ceriporiopsis subvermispora and Phanerochaete chrysosporium provide insight into selective ligninolysis.</title>
        <authorList>
            <person name="Fernandez-Fueyo E."/>
            <person name="Ruiz-Duenas F.J."/>
            <person name="Ferreira P."/>
            <person name="Floudas D."/>
            <person name="Hibbett D.S."/>
            <person name="Canessa P."/>
            <person name="Larrondo L.F."/>
            <person name="James T.Y."/>
            <person name="Seelenfreund D."/>
            <person name="Lobos S."/>
            <person name="Polanco R."/>
            <person name="Tello M."/>
            <person name="Honda Y."/>
            <person name="Watanabe T."/>
            <person name="Watanabe T."/>
            <person name="Ryu J.S."/>
            <person name="Kubicek C.P."/>
            <person name="Schmoll M."/>
            <person name="Gaskell J."/>
            <person name="Hammel K.E."/>
            <person name="St John F.J."/>
            <person name="Vanden Wymelenberg A."/>
            <person name="Sabat G."/>
            <person name="Splinter BonDurant S."/>
            <person name="Syed K."/>
            <person name="Yadav J.S."/>
            <person name="Doddapaneni H."/>
            <person name="Subramanian V."/>
            <person name="Lavin J.L."/>
            <person name="Oguiza J.A."/>
            <person name="Perez G."/>
            <person name="Pisabarro A.G."/>
            <person name="Ramirez L."/>
            <person name="Santoyo F."/>
            <person name="Master E."/>
            <person name="Coutinho P.M."/>
            <person name="Henrissat B."/>
            <person name="Lombard V."/>
            <person name="Magnuson J.K."/>
            <person name="Kuees U."/>
            <person name="Hori C."/>
            <person name="Igarashi K."/>
            <person name="Samejima M."/>
            <person name="Held B.W."/>
            <person name="Barry K.W."/>
            <person name="LaButti K.M."/>
            <person name="Lapidus A."/>
            <person name="Lindquist E.A."/>
            <person name="Lucas S.M."/>
            <person name="Riley R."/>
            <person name="Salamov A.A."/>
            <person name="Hoffmeister D."/>
            <person name="Schwenk D."/>
            <person name="Hadar Y."/>
            <person name="Yarden O."/>
            <person name="de Vries R.P."/>
            <person name="Wiebenga A."/>
            <person name="Stenlid J."/>
            <person name="Eastwood D."/>
            <person name="Grigoriev I.V."/>
            <person name="Berka R.M."/>
            <person name="Blanchette R.A."/>
            <person name="Kersten P."/>
            <person name="Martinez A.T."/>
            <person name="Vicuna R."/>
            <person name="Cullen D."/>
        </authorList>
    </citation>
    <scope>NUCLEOTIDE SEQUENCE [LARGE SCALE GENOMIC DNA]</scope>
    <source>
        <strain evidence="1 2">B</strain>
    </source>
</reference>
<dbReference type="STRING" id="914234.M2RGV2"/>
<proteinExistence type="predicted"/>
<evidence type="ECO:0000313" key="2">
    <source>
        <dbReference type="Proteomes" id="UP000016930"/>
    </source>
</evidence>